<keyword evidence="3" id="KW-1185">Reference proteome</keyword>
<evidence type="ECO:0000313" key="3">
    <source>
        <dbReference type="Proteomes" id="UP000692954"/>
    </source>
</evidence>
<organism evidence="2 3">
    <name type="scientific">Paramecium sonneborni</name>
    <dbReference type="NCBI Taxonomy" id="65129"/>
    <lineage>
        <taxon>Eukaryota</taxon>
        <taxon>Sar</taxon>
        <taxon>Alveolata</taxon>
        <taxon>Ciliophora</taxon>
        <taxon>Intramacronucleata</taxon>
        <taxon>Oligohymenophorea</taxon>
        <taxon>Peniculida</taxon>
        <taxon>Parameciidae</taxon>
        <taxon>Paramecium</taxon>
    </lineage>
</organism>
<proteinExistence type="predicted"/>
<reference evidence="2" key="1">
    <citation type="submission" date="2021-01" db="EMBL/GenBank/DDBJ databases">
        <authorList>
            <consortium name="Genoscope - CEA"/>
            <person name="William W."/>
        </authorList>
    </citation>
    <scope>NUCLEOTIDE SEQUENCE</scope>
</reference>
<dbReference type="AlphaFoldDB" id="A0A8S1QY75"/>
<evidence type="ECO:0000313" key="2">
    <source>
        <dbReference type="EMBL" id="CAD8120075.1"/>
    </source>
</evidence>
<feature type="transmembrane region" description="Helical" evidence="1">
    <location>
        <begin position="73"/>
        <end position="90"/>
    </location>
</feature>
<name>A0A8S1QY75_9CILI</name>
<protein>
    <submittedName>
        <fullName evidence="2">Uncharacterized protein</fullName>
    </submittedName>
</protein>
<comment type="caution">
    <text evidence="2">The sequence shown here is derived from an EMBL/GenBank/DDBJ whole genome shotgun (WGS) entry which is preliminary data.</text>
</comment>
<dbReference type="Proteomes" id="UP000692954">
    <property type="component" value="Unassembled WGS sequence"/>
</dbReference>
<gene>
    <name evidence="2" type="ORF">PSON_ATCC_30995.1.T1240092</name>
</gene>
<dbReference type="EMBL" id="CAJJDN010000124">
    <property type="protein sequence ID" value="CAD8120075.1"/>
    <property type="molecule type" value="Genomic_DNA"/>
</dbReference>
<sequence>MNFQRGLKVNSYEPNLQPSISDLIILVMSVIQLRSQLLIPGFGLLYLILVILNCFQRRIDKANAFLNIQPPPSLQEPSIIIISLFISWYFNY</sequence>
<evidence type="ECO:0000256" key="1">
    <source>
        <dbReference type="SAM" id="Phobius"/>
    </source>
</evidence>
<keyword evidence="1" id="KW-1133">Transmembrane helix</keyword>
<keyword evidence="1" id="KW-0472">Membrane</keyword>
<feature type="transmembrane region" description="Helical" evidence="1">
    <location>
        <begin position="23"/>
        <end position="52"/>
    </location>
</feature>
<keyword evidence="1" id="KW-0812">Transmembrane</keyword>
<accession>A0A8S1QY75</accession>